<name>A0ACC1PL10_9APHY</name>
<sequence length="447" mass="49263">MTECVTADLTDEASLVRELEVRIGRLATSQLSPRDGALARALVSLVAQFRRLAELHPTPARPKAAAVPRTASWSTSPADAAPLSATGNPLVTLQRQLSDLQLERDARGGEEADASRPPVQAVETALLWTRVDQEFERILELCSQQSNAAAIVDDDHLPPEYDEGEYGGPFGSDAELPVYEEGDGYAAYAAEKAKRDMSRSREPSSATSTSGAVSEKMRMDLEAVALAIDRLYLVAPQLHDQRVELKKSKRDQMERARMAGPSKERETDREREKVKVRPGKERASDVGELEKMVELIGKASERKYADQVVVLDGGRKAKLEQARQGDQEKREAFVTRLVRHSDAGRLHSQDAVLPKSKVKDPEAMLNKAVAMFEDFLQYTNHLGLCTEEISDAGEALGNAVQGFTYVLLAVALAFQADLDGDHTYRHVTLISAAYNLSRMRTRISGMY</sequence>
<accession>A0ACC1PL10</accession>
<reference evidence="1" key="1">
    <citation type="submission" date="2022-08" db="EMBL/GenBank/DDBJ databases">
        <title>Genome Sequence of Pycnoporus sanguineus.</title>
        <authorList>
            <person name="Buettner E."/>
        </authorList>
    </citation>
    <scope>NUCLEOTIDE SEQUENCE</scope>
    <source>
        <strain evidence="1">CG-C14</strain>
    </source>
</reference>
<evidence type="ECO:0000313" key="2">
    <source>
        <dbReference type="Proteomes" id="UP001144978"/>
    </source>
</evidence>
<protein>
    <submittedName>
        <fullName evidence="1">Uncharacterized protein</fullName>
    </submittedName>
</protein>
<organism evidence="1 2">
    <name type="scientific">Trametes sanguinea</name>
    <dbReference type="NCBI Taxonomy" id="158606"/>
    <lineage>
        <taxon>Eukaryota</taxon>
        <taxon>Fungi</taxon>
        <taxon>Dikarya</taxon>
        <taxon>Basidiomycota</taxon>
        <taxon>Agaricomycotina</taxon>
        <taxon>Agaricomycetes</taxon>
        <taxon>Polyporales</taxon>
        <taxon>Polyporaceae</taxon>
        <taxon>Trametes</taxon>
    </lineage>
</organism>
<comment type="caution">
    <text evidence="1">The sequence shown here is derived from an EMBL/GenBank/DDBJ whole genome shotgun (WGS) entry which is preliminary data.</text>
</comment>
<evidence type="ECO:0000313" key="1">
    <source>
        <dbReference type="EMBL" id="KAJ2994573.1"/>
    </source>
</evidence>
<proteinExistence type="predicted"/>
<keyword evidence="2" id="KW-1185">Reference proteome</keyword>
<gene>
    <name evidence="1" type="ORF">NUW54_g7529</name>
</gene>
<dbReference type="Proteomes" id="UP001144978">
    <property type="component" value="Unassembled WGS sequence"/>
</dbReference>
<dbReference type="EMBL" id="JANSHE010002175">
    <property type="protein sequence ID" value="KAJ2994573.1"/>
    <property type="molecule type" value="Genomic_DNA"/>
</dbReference>